<gene>
    <name evidence="10" type="primary">COX8B</name>
    <name evidence="10" type="ORF">N1851_004913</name>
</gene>
<evidence type="ECO:0000256" key="8">
    <source>
        <dbReference type="ARBA" id="ARBA00023128"/>
    </source>
</evidence>
<comment type="similarity">
    <text evidence="3">Belongs to the cytochrome c oxidase VIII family.</text>
</comment>
<dbReference type="PANTHER" id="PTHR16717:SF5">
    <property type="entry name" value="CYTOCHROME C OXIDASE SUBUNIT 8, ISOFORM A"/>
    <property type="match status" value="1"/>
</dbReference>
<evidence type="ECO:0000256" key="6">
    <source>
        <dbReference type="ARBA" id="ARBA00022946"/>
    </source>
</evidence>
<name>A0AA47N6Z4_MERPO</name>
<comment type="caution">
    <text evidence="10">The sequence shown here is derived from an EMBL/GenBank/DDBJ whole genome shotgun (WGS) entry which is preliminary data.</text>
</comment>
<protein>
    <submittedName>
        <fullName evidence="10">Cytochrome c oxidase subunit 8B, mitochondrial</fullName>
    </submittedName>
</protein>
<dbReference type="InterPro" id="IPR036548">
    <property type="entry name" value="Cyt_c_oxidase_su8_sf"/>
</dbReference>
<dbReference type="CDD" id="cd00930">
    <property type="entry name" value="Cyt_c_Oxidase_VIII"/>
    <property type="match status" value="1"/>
</dbReference>
<comment type="subcellular location">
    <subcellularLocation>
        <location evidence="1">Mitochondrion inner membrane</location>
        <topology evidence="1">Single-pass membrane protein</topology>
    </subcellularLocation>
</comment>
<evidence type="ECO:0000256" key="3">
    <source>
        <dbReference type="ARBA" id="ARBA00010117"/>
    </source>
</evidence>
<proteinExistence type="inferred from homology"/>
<evidence type="ECO:0000256" key="4">
    <source>
        <dbReference type="ARBA" id="ARBA00022692"/>
    </source>
</evidence>
<dbReference type="Proteomes" id="UP001174136">
    <property type="component" value="Unassembled WGS sequence"/>
</dbReference>
<dbReference type="AlphaFoldDB" id="A0AA47N6Z4"/>
<dbReference type="FunFam" id="4.10.81.10:FF:000001">
    <property type="entry name" value="Cytochrome c oxidase subunit 8B, mitochondrial"/>
    <property type="match status" value="1"/>
</dbReference>
<accession>A0AA47N6Z4</accession>
<dbReference type="EMBL" id="JAOPHQ010000851">
    <property type="protein sequence ID" value="KAK0153404.1"/>
    <property type="molecule type" value="Genomic_DNA"/>
</dbReference>
<evidence type="ECO:0000256" key="5">
    <source>
        <dbReference type="ARBA" id="ARBA00022792"/>
    </source>
</evidence>
<dbReference type="SUPFAM" id="SSF81431">
    <property type="entry name" value="Mitochondrial cytochrome c oxidase subunit VIIIb (aka IX)"/>
    <property type="match status" value="1"/>
</dbReference>
<keyword evidence="5" id="KW-0999">Mitochondrion inner membrane</keyword>
<keyword evidence="11" id="KW-1185">Reference proteome</keyword>
<evidence type="ECO:0000256" key="7">
    <source>
        <dbReference type="ARBA" id="ARBA00022989"/>
    </source>
</evidence>
<comment type="pathway">
    <text evidence="2">Energy metabolism; oxidative phosphorylation.</text>
</comment>
<evidence type="ECO:0000313" key="11">
    <source>
        <dbReference type="Proteomes" id="UP001174136"/>
    </source>
</evidence>
<dbReference type="GO" id="GO:0006123">
    <property type="term" value="P:mitochondrial electron transport, cytochrome c to oxygen"/>
    <property type="evidence" value="ECO:0007669"/>
    <property type="project" value="InterPro"/>
</dbReference>
<evidence type="ECO:0000256" key="9">
    <source>
        <dbReference type="ARBA" id="ARBA00023136"/>
    </source>
</evidence>
<keyword evidence="9" id="KW-0472">Membrane</keyword>
<evidence type="ECO:0000256" key="1">
    <source>
        <dbReference type="ARBA" id="ARBA00004434"/>
    </source>
</evidence>
<keyword evidence="7" id="KW-1133">Transmembrane helix</keyword>
<dbReference type="Pfam" id="PF02285">
    <property type="entry name" value="COX8"/>
    <property type="match status" value="1"/>
</dbReference>
<dbReference type="InterPro" id="IPR003205">
    <property type="entry name" value="Cyt_c_oxidase_su8"/>
</dbReference>
<keyword evidence="8" id="KW-0496">Mitochondrion</keyword>
<reference evidence="10" key="1">
    <citation type="journal article" date="2023" name="Front. Mar. Sci.">
        <title>A new Merluccius polli reference genome to investigate the effects of global change in West African waters.</title>
        <authorList>
            <person name="Mateo J.L."/>
            <person name="Blanco-Fernandez C."/>
            <person name="Garcia-Vazquez E."/>
            <person name="Machado-Schiaffino G."/>
        </authorList>
    </citation>
    <scope>NUCLEOTIDE SEQUENCE</scope>
    <source>
        <strain evidence="10">C29</strain>
        <tissue evidence="10">Fin</tissue>
    </source>
</reference>
<dbReference type="Gene3D" id="4.10.81.10">
    <property type="entry name" value="Cytochrome c oxidase, subunit 8"/>
    <property type="match status" value="1"/>
</dbReference>
<dbReference type="GO" id="GO:0045277">
    <property type="term" value="C:respiratory chain complex IV"/>
    <property type="evidence" value="ECO:0007669"/>
    <property type="project" value="InterPro"/>
</dbReference>
<evidence type="ECO:0000313" key="10">
    <source>
        <dbReference type="EMBL" id="KAK0153404.1"/>
    </source>
</evidence>
<organism evidence="10 11">
    <name type="scientific">Merluccius polli</name>
    <name type="common">Benguela hake</name>
    <name type="synonym">Merluccius cadenati</name>
    <dbReference type="NCBI Taxonomy" id="89951"/>
    <lineage>
        <taxon>Eukaryota</taxon>
        <taxon>Metazoa</taxon>
        <taxon>Chordata</taxon>
        <taxon>Craniata</taxon>
        <taxon>Vertebrata</taxon>
        <taxon>Euteleostomi</taxon>
        <taxon>Actinopterygii</taxon>
        <taxon>Neopterygii</taxon>
        <taxon>Teleostei</taxon>
        <taxon>Neoteleostei</taxon>
        <taxon>Acanthomorphata</taxon>
        <taxon>Zeiogadaria</taxon>
        <taxon>Gadariae</taxon>
        <taxon>Gadiformes</taxon>
        <taxon>Gadoidei</taxon>
        <taxon>Merlucciidae</taxon>
        <taxon>Merluccius</taxon>
    </lineage>
</organism>
<keyword evidence="6" id="KW-0809">Transit peptide</keyword>
<sequence length="158" mass="17512">MPHSSLTYRLSVSTTRRVSIDEYRHLALRVWDVLTETPASSLPPPPPPGCCRRVTGVWVTRGQRSQRRLLSGFMLHCAVPPGDGATTHHEEPQPDPDPINSCIRSVTNLVQRANLSSKPAKHNISAGEQAIAMTVMLATILGPSSWILCHLEDYKKRE</sequence>
<evidence type="ECO:0000256" key="2">
    <source>
        <dbReference type="ARBA" id="ARBA00004673"/>
    </source>
</evidence>
<dbReference type="PANTHER" id="PTHR16717">
    <property type="entry name" value="CYTOCHROME C OXIDASE POLYPEPTIDE VIII"/>
    <property type="match status" value="1"/>
</dbReference>
<keyword evidence="4" id="KW-0812">Transmembrane</keyword>
<dbReference type="GO" id="GO:0005743">
    <property type="term" value="C:mitochondrial inner membrane"/>
    <property type="evidence" value="ECO:0007669"/>
    <property type="project" value="UniProtKB-SubCell"/>
</dbReference>